<accession>A0A9D5DDM6</accession>
<feature type="region of interest" description="Disordered" evidence="1">
    <location>
        <begin position="77"/>
        <end position="109"/>
    </location>
</feature>
<protein>
    <submittedName>
        <fullName evidence="3">Uncharacterized protein</fullName>
    </submittedName>
</protein>
<sequence>MASAWGSSCSFRGRVAFPLVFVLAGGRGRGPHSVGLELDNEGLGQVDDPLVGNQVPLEHAVEYLVIVPVVVGGVDEGGHQHAREQRPQDPDLFKGKQSPDERQEREGVGVVRESHVELCTKHGNRVHREKASRLAENGRERQKEAEQTRVDLEGDAQDEAHDDVSVLHDSVRPEVPKLVVIVSLGLRAEYRLNPLDLVKELG</sequence>
<feature type="chain" id="PRO_5039490587" evidence="2">
    <location>
        <begin position="17"/>
        <end position="202"/>
    </location>
</feature>
<feature type="signal peptide" evidence="2">
    <location>
        <begin position="1"/>
        <end position="16"/>
    </location>
</feature>
<dbReference type="EMBL" id="JAPCXC010000158">
    <property type="protein sequence ID" value="KAJ1604334.1"/>
    <property type="molecule type" value="Genomic_DNA"/>
</dbReference>
<feature type="non-terminal residue" evidence="3">
    <location>
        <position position="1"/>
    </location>
</feature>
<dbReference type="Proteomes" id="UP001067231">
    <property type="component" value="Unassembled WGS sequence"/>
</dbReference>
<dbReference type="AlphaFoldDB" id="A0A9D5DDM6"/>
<gene>
    <name evidence="3" type="ORF">OJ253_3731</name>
</gene>
<name>A0A9D5DDM6_9CRYT</name>
<evidence type="ECO:0000313" key="3">
    <source>
        <dbReference type="EMBL" id="KAJ1604334.1"/>
    </source>
</evidence>
<organism evidence="3">
    <name type="scientific">Cryptosporidium canis</name>
    <dbReference type="NCBI Taxonomy" id="195482"/>
    <lineage>
        <taxon>Eukaryota</taxon>
        <taxon>Sar</taxon>
        <taxon>Alveolata</taxon>
        <taxon>Apicomplexa</taxon>
        <taxon>Conoidasida</taxon>
        <taxon>Coccidia</taxon>
        <taxon>Eucoccidiorida</taxon>
        <taxon>Eimeriorina</taxon>
        <taxon>Cryptosporidiidae</taxon>
        <taxon>Cryptosporidium</taxon>
    </lineage>
</organism>
<reference evidence="3" key="1">
    <citation type="submission" date="2022-10" db="EMBL/GenBank/DDBJ databases">
        <title>Adaptive evolution leads to modifications in subtelomeric GC content in a zoonotic Cryptosporidium species.</title>
        <authorList>
            <person name="Li J."/>
            <person name="Feng Y."/>
            <person name="Xiao L."/>
        </authorList>
    </citation>
    <scope>NUCLEOTIDE SEQUENCE</scope>
    <source>
        <strain evidence="3">33844</strain>
    </source>
</reference>
<keyword evidence="2" id="KW-0732">Signal</keyword>
<evidence type="ECO:0000256" key="1">
    <source>
        <dbReference type="SAM" id="MobiDB-lite"/>
    </source>
</evidence>
<feature type="region of interest" description="Disordered" evidence="1">
    <location>
        <begin position="123"/>
        <end position="159"/>
    </location>
</feature>
<feature type="compositionally biased region" description="Basic and acidic residues" evidence="1">
    <location>
        <begin position="129"/>
        <end position="159"/>
    </location>
</feature>
<proteinExistence type="predicted"/>
<comment type="caution">
    <text evidence="3">The sequence shown here is derived from an EMBL/GenBank/DDBJ whole genome shotgun (WGS) entry which is preliminary data.</text>
</comment>
<evidence type="ECO:0000256" key="2">
    <source>
        <dbReference type="SAM" id="SignalP"/>
    </source>
</evidence>